<feature type="domain" description="D-glutamate N-acetyltransferase-like C-terminal" evidence="1">
    <location>
        <begin position="155"/>
        <end position="340"/>
    </location>
</feature>
<organism evidence="3 4">
    <name type="scientific">Methanobacterium alkalithermotolerans</name>
    <dbReference type="NCBI Taxonomy" id="2731220"/>
    <lineage>
        <taxon>Archaea</taxon>
        <taxon>Methanobacteriati</taxon>
        <taxon>Methanobacteriota</taxon>
        <taxon>Methanomada group</taxon>
        <taxon>Methanobacteria</taxon>
        <taxon>Methanobacteriales</taxon>
        <taxon>Methanobacteriaceae</taxon>
        <taxon>Methanobacterium</taxon>
    </lineage>
</organism>
<dbReference type="InterPro" id="IPR035086">
    <property type="entry name" value="DgcN-like_C"/>
</dbReference>
<evidence type="ECO:0000313" key="3">
    <source>
        <dbReference type="EMBL" id="QUH23829.1"/>
    </source>
</evidence>
<sequence>MYVVSSVEELQKLNPFIVIGCGGGGEKFSNFEGVETVGFVDDDPKKHGKSFCGFQVASNLPDLFNETSAKSVAIMLPIGAEGSALKYAVEAINSGKNVVTSFRSLPLMENTSLLKFANQKKVIVKEISPRLDVIEKIFGMAPSKCTEILPKINYQHKSPVIYIGGTSQECGKRTTTRLLGKEAHERGLEVGVISTDEMGLEKPADLNFRAGSLSVMDVASSLMGSIKYLEEKKDPDIIFVESQASLTELGNPHPRGLSAAILIGSIPDASILCHRPNHPYRKPRGIMEEIKAIESVEPTSVLGISLNLRDSDEEGILKRYESKYSLPTVDVKNGGCTRLLDVIMNYLGEIKK</sequence>
<gene>
    <name evidence="3" type="ORF">HYG87_08685</name>
</gene>
<reference evidence="3" key="1">
    <citation type="submission" date="2020-07" db="EMBL/GenBank/DDBJ databases">
        <title>Methanobacterium. sp. MethCan genome.</title>
        <authorList>
            <person name="Postec A."/>
            <person name="Quemeneur M."/>
        </authorList>
    </citation>
    <scope>NUCLEOTIDE SEQUENCE</scope>
    <source>
        <strain evidence="3">MethCAN</strain>
    </source>
</reference>
<name>A0A8T8K7D1_9EURY</name>
<dbReference type="SUPFAM" id="SSF52540">
    <property type="entry name" value="P-loop containing nucleoside triphosphate hydrolases"/>
    <property type="match status" value="1"/>
</dbReference>
<dbReference type="PANTHER" id="PTHR40690:SF1">
    <property type="entry name" value="DUF1611 DOMAIN-CONTAINING PROTEIN"/>
    <property type="match status" value="1"/>
</dbReference>
<dbReference type="EMBL" id="CP058560">
    <property type="protein sequence ID" value="QUH23829.1"/>
    <property type="molecule type" value="Genomic_DNA"/>
</dbReference>
<dbReference type="AlphaFoldDB" id="A0A8T8K7D1"/>
<dbReference type="Gene3D" id="3.40.50.720">
    <property type="entry name" value="NAD(P)-binding Rossmann-like Domain"/>
    <property type="match status" value="1"/>
</dbReference>
<accession>A0A8T8K7D1</accession>
<feature type="domain" description="D-glutamate N-acetyltransferase-like N-terminal" evidence="2">
    <location>
        <begin position="48"/>
        <end position="129"/>
    </location>
</feature>
<evidence type="ECO:0000313" key="4">
    <source>
        <dbReference type="Proteomes" id="UP000681041"/>
    </source>
</evidence>
<dbReference type="InterPro" id="IPR011669">
    <property type="entry name" value="DgcN-like"/>
</dbReference>
<dbReference type="Gene3D" id="3.40.50.300">
    <property type="entry name" value="P-loop containing nucleotide triphosphate hydrolases"/>
    <property type="match status" value="1"/>
</dbReference>
<dbReference type="Pfam" id="PF17396">
    <property type="entry name" value="DUF1611_N"/>
    <property type="match status" value="1"/>
</dbReference>
<dbReference type="PIRSF" id="PIRSF026760">
    <property type="entry name" value="UCP026760"/>
    <property type="match status" value="1"/>
</dbReference>
<proteinExistence type="predicted"/>
<evidence type="ECO:0000259" key="2">
    <source>
        <dbReference type="Pfam" id="PF17396"/>
    </source>
</evidence>
<evidence type="ECO:0000259" key="1">
    <source>
        <dbReference type="Pfam" id="PF07755"/>
    </source>
</evidence>
<dbReference type="InterPro" id="IPR035402">
    <property type="entry name" value="DgcN-like_N"/>
</dbReference>
<dbReference type="Proteomes" id="UP000681041">
    <property type="component" value="Chromosome"/>
</dbReference>
<dbReference type="PANTHER" id="PTHR40690">
    <property type="entry name" value="GLL3100 PROTEIN"/>
    <property type="match status" value="1"/>
</dbReference>
<dbReference type="OrthoDB" id="30617at2157"/>
<dbReference type="GeneID" id="64820836"/>
<dbReference type="Pfam" id="PF07755">
    <property type="entry name" value="DUF1611"/>
    <property type="match status" value="1"/>
</dbReference>
<dbReference type="InterPro" id="IPR027417">
    <property type="entry name" value="P-loop_NTPase"/>
</dbReference>
<dbReference type="KEGG" id="meme:HYG87_08685"/>
<keyword evidence="4" id="KW-1185">Reference proteome</keyword>
<dbReference type="RefSeq" id="WP_211532786.1">
    <property type="nucleotide sequence ID" value="NZ_CP058560.1"/>
</dbReference>
<protein>
    <submittedName>
        <fullName evidence="3">DUF1611 domain-containing protein</fullName>
    </submittedName>
</protein>